<feature type="transmembrane region" description="Helical" evidence="1">
    <location>
        <begin position="36"/>
        <end position="56"/>
    </location>
</feature>
<dbReference type="EMBL" id="NJHN03000034">
    <property type="protein sequence ID" value="KAH9423101.1"/>
    <property type="molecule type" value="Genomic_DNA"/>
</dbReference>
<organism evidence="2 3">
    <name type="scientific">Dermatophagoides pteronyssinus</name>
    <name type="common">European house dust mite</name>
    <dbReference type="NCBI Taxonomy" id="6956"/>
    <lineage>
        <taxon>Eukaryota</taxon>
        <taxon>Metazoa</taxon>
        <taxon>Ecdysozoa</taxon>
        <taxon>Arthropoda</taxon>
        <taxon>Chelicerata</taxon>
        <taxon>Arachnida</taxon>
        <taxon>Acari</taxon>
        <taxon>Acariformes</taxon>
        <taxon>Sarcoptiformes</taxon>
        <taxon>Astigmata</taxon>
        <taxon>Psoroptidia</taxon>
        <taxon>Analgoidea</taxon>
        <taxon>Pyroglyphidae</taxon>
        <taxon>Dermatophagoidinae</taxon>
        <taxon>Dermatophagoides</taxon>
    </lineage>
</organism>
<sequence length="60" mass="7084">MMSLVVILSSYQSNNNHYDSDLKQSHLLSNNDKIEFYNTMIYDSIFIFTINFYILIKGII</sequence>
<comment type="caution">
    <text evidence="2">The sequence shown here is derived from an EMBL/GenBank/DDBJ whole genome shotgun (WGS) entry which is preliminary data.</text>
</comment>
<keyword evidence="3" id="KW-1185">Reference proteome</keyword>
<protein>
    <submittedName>
        <fullName evidence="2">Uncharacterized protein</fullName>
    </submittedName>
</protein>
<keyword evidence="1" id="KW-0472">Membrane</keyword>
<keyword evidence="1" id="KW-0812">Transmembrane</keyword>
<evidence type="ECO:0000313" key="2">
    <source>
        <dbReference type="EMBL" id="KAH9423101.1"/>
    </source>
</evidence>
<gene>
    <name evidence="2" type="ORF">DERP_007695</name>
</gene>
<name>A0ABQ8JLA6_DERPT</name>
<keyword evidence="1" id="KW-1133">Transmembrane helix</keyword>
<evidence type="ECO:0000313" key="3">
    <source>
        <dbReference type="Proteomes" id="UP000887458"/>
    </source>
</evidence>
<evidence type="ECO:0000256" key="1">
    <source>
        <dbReference type="SAM" id="Phobius"/>
    </source>
</evidence>
<reference evidence="2 3" key="2">
    <citation type="journal article" date="2022" name="Mol. Biol. Evol.">
        <title>Comparative Genomics Reveals Insights into the Divergent Evolution of Astigmatic Mites and Household Pest Adaptations.</title>
        <authorList>
            <person name="Xiong Q."/>
            <person name="Wan A.T."/>
            <person name="Liu X."/>
            <person name="Fung C.S."/>
            <person name="Xiao X."/>
            <person name="Malainual N."/>
            <person name="Hou J."/>
            <person name="Wang L."/>
            <person name="Wang M."/>
            <person name="Yang K.Y."/>
            <person name="Cui Y."/>
            <person name="Leung E.L."/>
            <person name="Nong W."/>
            <person name="Shin S.K."/>
            <person name="Au S.W."/>
            <person name="Jeong K.Y."/>
            <person name="Chew F.T."/>
            <person name="Hui J.H."/>
            <person name="Leung T.F."/>
            <person name="Tungtrongchitr A."/>
            <person name="Zhong N."/>
            <person name="Liu Z."/>
            <person name="Tsui S.K."/>
        </authorList>
    </citation>
    <scope>NUCLEOTIDE SEQUENCE [LARGE SCALE GENOMIC DNA]</scope>
    <source>
        <strain evidence="2">Derp</strain>
    </source>
</reference>
<proteinExistence type="predicted"/>
<accession>A0ABQ8JLA6</accession>
<dbReference type="Proteomes" id="UP000887458">
    <property type="component" value="Unassembled WGS sequence"/>
</dbReference>
<reference evidence="2 3" key="1">
    <citation type="journal article" date="2018" name="J. Allergy Clin. Immunol.">
        <title>High-quality assembly of Dermatophagoides pteronyssinus genome and transcriptome reveals a wide range of novel allergens.</title>
        <authorList>
            <person name="Liu X.Y."/>
            <person name="Yang K.Y."/>
            <person name="Wang M.Q."/>
            <person name="Kwok J.S."/>
            <person name="Zeng X."/>
            <person name="Yang Z."/>
            <person name="Xiao X.J."/>
            <person name="Lau C.P."/>
            <person name="Li Y."/>
            <person name="Huang Z.M."/>
            <person name="Ba J.G."/>
            <person name="Yim A.K."/>
            <person name="Ouyang C.Y."/>
            <person name="Ngai S.M."/>
            <person name="Chan T.F."/>
            <person name="Leung E.L."/>
            <person name="Liu L."/>
            <person name="Liu Z.G."/>
            <person name="Tsui S.K."/>
        </authorList>
    </citation>
    <scope>NUCLEOTIDE SEQUENCE [LARGE SCALE GENOMIC DNA]</scope>
    <source>
        <strain evidence="2">Derp</strain>
    </source>
</reference>